<keyword evidence="2" id="KW-1185">Reference proteome</keyword>
<protein>
    <submittedName>
        <fullName evidence="1">Uncharacterized protein</fullName>
    </submittedName>
</protein>
<name>A0A4C1UV65_EUMVA</name>
<evidence type="ECO:0000313" key="1">
    <source>
        <dbReference type="EMBL" id="GBP29684.1"/>
    </source>
</evidence>
<organism evidence="1 2">
    <name type="scientific">Eumeta variegata</name>
    <name type="common">Bagworm moth</name>
    <name type="synonym">Eumeta japonica</name>
    <dbReference type="NCBI Taxonomy" id="151549"/>
    <lineage>
        <taxon>Eukaryota</taxon>
        <taxon>Metazoa</taxon>
        <taxon>Ecdysozoa</taxon>
        <taxon>Arthropoda</taxon>
        <taxon>Hexapoda</taxon>
        <taxon>Insecta</taxon>
        <taxon>Pterygota</taxon>
        <taxon>Neoptera</taxon>
        <taxon>Endopterygota</taxon>
        <taxon>Lepidoptera</taxon>
        <taxon>Glossata</taxon>
        <taxon>Ditrysia</taxon>
        <taxon>Tineoidea</taxon>
        <taxon>Psychidae</taxon>
        <taxon>Oiketicinae</taxon>
        <taxon>Eumeta</taxon>
    </lineage>
</organism>
<evidence type="ECO:0000313" key="2">
    <source>
        <dbReference type="Proteomes" id="UP000299102"/>
    </source>
</evidence>
<sequence length="189" mass="21598">MISDRRRRPAARRRSGRAGVTFRILPAPPLTKITRTCPEFRLEEVRLPFFESQSVFYCFERKSRGVEILAVLGWDIQTSLFLFLRLLRTSLVEFELRRGSRLLKRHNWSVRPRLLELAYYHRCRSIDGIDESTVIKFDARKGGLCARAGGARAGYPDTSISQSVGRPKLRRAVSALPVTALSYGGRMGR</sequence>
<dbReference type="AlphaFoldDB" id="A0A4C1UV65"/>
<dbReference type="Proteomes" id="UP000299102">
    <property type="component" value="Unassembled WGS sequence"/>
</dbReference>
<comment type="caution">
    <text evidence="1">The sequence shown here is derived from an EMBL/GenBank/DDBJ whole genome shotgun (WGS) entry which is preliminary data.</text>
</comment>
<gene>
    <name evidence="1" type="ORF">EVAR_13607_1</name>
</gene>
<proteinExistence type="predicted"/>
<dbReference type="EMBL" id="BGZK01000223">
    <property type="protein sequence ID" value="GBP29684.1"/>
    <property type="molecule type" value="Genomic_DNA"/>
</dbReference>
<reference evidence="1 2" key="1">
    <citation type="journal article" date="2019" name="Commun. Biol.">
        <title>The bagworm genome reveals a unique fibroin gene that provides high tensile strength.</title>
        <authorList>
            <person name="Kono N."/>
            <person name="Nakamura H."/>
            <person name="Ohtoshi R."/>
            <person name="Tomita M."/>
            <person name="Numata K."/>
            <person name="Arakawa K."/>
        </authorList>
    </citation>
    <scope>NUCLEOTIDE SEQUENCE [LARGE SCALE GENOMIC DNA]</scope>
</reference>
<accession>A0A4C1UV65</accession>